<reference evidence="1" key="1">
    <citation type="journal article" date="2015" name="Nature">
        <title>Complex archaea that bridge the gap between prokaryotes and eukaryotes.</title>
        <authorList>
            <person name="Spang A."/>
            <person name="Saw J.H."/>
            <person name="Jorgensen S.L."/>
            <person name="Zaremba-Niedzwiedzka K."/>
            <person name="Martijn J."/>
            <person name="Lind A.E."/>
            <person name="van Eijk R."/>
            <person name="Schleper C."/>
            <person name="Guy L."/>
            <person name="Ettema T.J."/>
        </authorList>
    </citation>
    <scope>NUCLEOTIDE SEQUENCE</scope>
</reference>
<dbReference type="AlphaFoldDB" id="A0A0F8YXI2"/>
<organism evidence="1">
    <name type="scientific">marine sediment metagenome</name>
    <dbReference type="NCBI Taxonomy" id="412755"/>
    <lineage>
        <taxon>unclassified sequences</taxon>
        <taxon>metagenomes</taxon>
        <taxon>ecological metagenomes</taxon>
    </lineage>
</organism>
<dbReference type="InterPro" id="IPR010985">
    <property type="entry name" value="Ribbon_hlx_hlx"/>
</dbReference>
<evidence type="ECO:0000313" key="1">
    <source>
        <dbReference type="EMBL" id="KKK78540.1"/>
    </source>
</evidence>
<dbReference type="SUPFAM" id="SSF47598">
    <property type="entry name" value="Ribbon-helix-helix"/>
    <property type="match status" value="1"/>
</dbReference>
<proteinExistence type="predicted"/>
<dbReference type="GO" id="GO:0006355">
    <property type="term" value="P:regulation of DNA-templated transcription"/>
    <property type="evidence" value="ECO:0007669"/>
    <property type="project" value="InterPro"/>
</dbReference>
<name>A0A0F8YXI2_9ZZZZ</name>
<protein>
    <recommendedName>
        <fullName evidence="2">CopG-like ribbon-helix-helix domain-containing protein</fullName>
    </recommendedName>
</protein>
<evidence type="ECO:0008006" key="2">
    <source>
        <dbReference type="Google" id="ProtNLM"/>
    </source>
</evidence>
<gene>
    <name evidence="1" type="ORF">LCGC14_2842540</name>
</gene>
<sequence length="55" mass="6671">MGQKYCKKLNLEIPHELHAEIKKQAQYRNITIRKLILRYILPNIVKNKNIYDTFN</sequence>
<comment type="caution">
    <text evidence="1">The sequence shown here is derived from an EMBL/GenBank/DDBJ whole genome shotgun (WGS) entry which is preliminary data.</text>
</comment>
<accession>A0A0F8YXI2</accession>
<dbReference type="EMBL" id="LAZR01054448">
    <property type="protein sequence ID" value="KKK78540.1"/>
    <property type="molecule type" value="Genomic_DNA"/>
</dbReference>